<protein>
    <submittedName>
        <fullName evidence="1">Uncharacterized protein</fullName>
    </submittedName>
</protein>
<organism evidence="1 2">
    <name type="scientific">Catharanthus roseus</name>
    <name type="common">Madagascar periwinkle</name>
    <name type="synonym">Vinca rosea</name>
    <dbReference type="NCBI Taxonomy" id="4058"/>
    <lineage>
        <taxon>Eukaryota</taxon>
        <taxon>Viridiplantae</taxon>
        <taxon>Streptophyta</taxon>
        <taxon>Embryophyta</taxon>
        <taxon>Tracheophyta</taxon>
        <taxon>Spermatophyta</taxon>
        <taxon>Magnoliopsida</taxon>
        <taxon>eudicotyledons</taxon>
        <taxon>Gunneridae</taxon>
        <taxon>Pentapetalae</taxon>
        <taxon>asterids</taxon>
        <taxon>lamiids</taxon>
        <taxon>Gentianales</taxon>
        <taxon>Apocynaceae</taxon>
        <taxon>Rauvolfioideae</taxon>
        <taxon>Vinceae</taxon>
        <taxon>Catharanthinae</taxon>
        <taxon>Catharanthus</taxon>
    </lineage>
</organism>
<accession>A0ACC0BDU4</accession>
<dbReference type="Proteomes" id="UP001060085">
    <property type="component" value="Linkage Group LG03"/>
</dbReference>
<comment type="caution">
    <text evidence="1">The sequence shown here is derived from an EMBL/GenBank/DDBJ whole genome shotgun (WGS) entry which is preliminary data.</text>
</comment>
<evidence type="ECO:0000313" key="2">
    <source>
        <dbReference type="Proteomes" id="UP001060085"/>
    </source>
</evidence>
<keyword evidence="2" id="KW-1185">Reference proteome</keyword>
<dbReference type="EMBL" id="CM044703">
    <property type="protein sequence ID" value="KAI5670834.1"/>
    <property type="molecule type" value="Genomic_DNA"/>
</dbReference>
<reference evidence="2" key="1">
    <citation type="journal article" date="2023" name="Nat. Plants">
        <title>Single-cell RNA sequencing provides a high-resolution roadmap for understanding the multicellular compartmentation of specialized metabolism.</title>
        <authorList>
            <person name="Sun S."/>
            <person name="Shen X."/>
            <person name="Li Y."/>
            <person name="Li Y."/>
            <person name="Wang S."/>
            <person name="Li R."/>
            <person name="Zhang H."/>
            <person name="Shen G."/>
            <person name="Guo B."/>
            <person name="Wei J."/>
            <person name="Xu J."/>
            <person name="St-Pierre B."/>
            <person name="Chen S."/>
            <person name="Sun C."/>
        </authorList>
    </citation>
    <scope>NUCLEOTIDE SEQUENCE [LARGE SCALE GENOMIC DNA]</scope>
</reference>
<proteinExistence type="predicted"/>
<name>A0ACC0BDU4_CATRO</name>
<evidence type="ECO:0000313" key="1">
    <source>
        <dbReference type="EMBL" id="KAI5670834.1"/>
    </source>
</evidence>
<sequence>MDIYNALEPVDILHAEEEAVIALISTGIKTPAAASARKLLDFGDDDNGNGTMNRIGMGSPSCSKDSILVFQGPSTPLPNGIPTYGVQVQNVCVEGTGGTASCSIADIHLTCGWFSSARLINPGIFRRINYDDCLVNDGKPLNSGQCLTFEYANTFPYPIDMNSSLVGMTKSHQK</sequence>
<gene>
    <name evidence="1" type="ORF">M9H77_11198</name>
</gene>